<comment type="catalytic activity">
    <reaction evidence="1 8">
        <text>Thiol-dependent hydrolysis of ester, thioester, amide, peptide and isopeptide bonds formed by the C-terminal Gly of ubiquitin (a 76-residue protein attached to proteins as an intracellular targeting signal).</text>
        <dbReference type="EC" id="3.4.19.12"/>
    </reaction>
</comment>
<dbReference type="eggNOG" id="KOG1415">
    <property type="taxonomic scope" value="Eukaryota"/>
</dbReference>
<proteinExistence type="inferred from homology"/>
<feature type="domain" description="UCH catalytic" evidence="10">
    <location>
        <begin position="28"/>
        <end position="283"/>
    </location>
</feature>
<dbReference type="HOGENOM" id="CLU_054406_0_2_1"/>
<dbReference type="OrthoDB" id="427186at2759"/>
<dbReference type="InterPro" id="IPR001578">
    <property type="entry name" value="Peptidase_C12_UCH"/>
</dbReference>
<name>W2RY29_CYPE1</name>
<evidence type="ECO:0000256" key="7">
    <source>
        <dbReference type="PROSITE-ProRule" id="PRU01393"/>
    </source>
</evidence>
<dbReference type="PRINTS" id="PR00707">
    <property type="entry name" value="UBCTHYDRLASE"/>
</dbReference>
<dbReference type="VEuPathDB" id="FungiDB:HMPREF1541_03326"/>
<dbReference type="GO" id="GO:0016579">
    <property type="term" value="P:protein deubiquitination"/>
    <property type="evidence" value="ECO:0007669"/>
    <property type="project" value="TreeGrafter"/>
</dbReference>
<dbReference type="EMBL" id="KB822719">
    <property type="protein sequence ID" value="ETN41391.1"/>
    <property type="molecule type" value="Genomic_DNA"/>
</dbReference>
<evidence type="ECO:0000259" key="10">
    <source>
        <dbReference type="PROSITE" id="PS52048"/>
    </source>
</evidence>
<comment type="caution">
    <text evidence="7">Lacks conserved residue(s) required for the propagation of feature annotation.</text>
</comment>
<keyword evidence="5 8" id="KW-0378">Hydrolase</keyword>
<dbReference type="SUPFAM" id="SSF54001">
    <property type="entry name" value="Cysteine proteinases"/>
    <property type="match status" value="1"/>
</dbReference>
<evidence type="ECO:0000256" key="1">
    <source>
        <dbReference type="ARBA" id="ARBA00000707"/>
    </source>
</evidence>
<evidence type="ECO:0000256" key="5">
    <source>
        <dbReference type="ARBA" id="ARBA00022801"/>
    </source>
</evidence>
<keyword evidence="6 8" id="KW-0788">Thiol protease</keyword>
<dbReference type="GeneID" id="19970665"/>
<feature type="region of interest" description="Disordered" evidence="9">
    <location>
        <begin position="1"/>
        <end position="23"/>
    </location>
</feature>
<dbReference type="PROSITE" id="PS52048">
    <property type="entry name" value="UCH_DOMAIN"/>
    <property type="match status" value="1"/>
</dbReference>
<dbReference type="Pfam" id="PF01088">
    <property type="entry name" value="Peptidase_C12"/>
    <property type="match status" value="1"/>
</dbReference>
<evidence type="ECO:0000256" key="2">
    <source>
        <dbReference type="ARBA" id="ARBA00009326"/>
    </source>
</evidence>
<evidence type="ECO:0000256" key="3">
    <source>
        <dbReference type="ARBA" id="ARBA00022670"/>
    </source>
</evidence>
<dbReference type="FunCoup" id="W2RY29">
    <property type="interactions" value="552"/>
</dbReference>
<dbReference type="Gene3D" id="3.40.532.10">
    <property type="entry name" value="Peptidase C12, ubiquitin carboxyl-terminal hydrolase"/>
    <property type="match status" value="1"/>
</dbReference>
<keyword evidence="3 8" id="KW-0645">Protease</keyword>
<dbReference type="AlphaFoldDB" id="W2RY29"/>
<gene>
    <name evidence="11" type="ORF">HMPREF1541_03326</name>
</gene>
<evidence type="ECO:0000256" key="8">
    <source>
        <dbReference type="RuleBase" id="RU361215"/>
    </source>
</evidence>
<dbReference type="GO" id="GO:0004843">
    <property type="term" value="F:cysteine-type deubiquitinase activity"/>
    <property type="evidence" value="ECO:0007669"/>
    <property type="project" value="UniProtKB-EC"/>
</dbReference>
<sequence>MSTNGVPEPSSMSTTNSTSGINSEGRKVFLPLENNPSTLTPLAHTLGLSPSYALHDLYSFTDADLLALVPRPALALLFVYPHTDGAQARHRAEVEAEQDYNGSGDEDPVLWFRQIVVNCCGLMGIIHCTLNAHHALPATATATATSTADTPIILPDSTLANLRAAALPLRPGPRADLIATSPAIEAAHAAAAVKGDTVPPALGEDPGHAFIAFVRGADGMLYEMDGCRKGPKCLGKLEDEGVEGGGLLGRKALEMTVLPYVEQEMGGDGLAGEFSCCVLAPVGGE</sequence>
<keyword evidence="4 8" id="KW-0833">Ubl conjugation pathway</keyword>
<comment type="similarity">
    <text evidence="2 7 8">Belongs to the peptidase C12 family.</text>
</comment>
<dbReference type="RefSeq" id="XP_008715900.1">
    <property type="nucleotide sequence ID" value="XM_008717678.1"/>
</dbReference>
<dbReference type="InterPro" id="IPR038765">
    <property type="entry name" value="Papain-like_cys_pep_sf"/>
</dbReference>
<evidence type="ECO:0000256" key="9">
    <source>
        <dbReference type="SAM" id="MobiDB-lite"/>
    </source>
</evidence>
<evidence type="ECO:0000256" key="6">
    <source>
        <dbReference type="ARBA" id="ARBA00022807"/>
    </source>
</evidence>
<evidence type="ECO:0000256" key="4">
    <source>
        <dbReference type="ARBA" id="ARBA00022786"/>
    </source>
</evidence>
<evidence type="ECO:0000313" key="11">
    <source>
        <dbReference type="EMBL" id="ETN41391.1"/>
    </source>
</evidence>
<dbReference type="GO" id="GO:0005737">
    <property type="term" value="C:cytoplasm"/>
    <property type="evidence" value="ECO:0007669"/>
    <property type="project" value="TreeGrafter"/>
</dbReference>
<dbReference type="EC" id="3.4.19.12" evidence="8"/>
<dbReference type="InterPro" id="IPR036959">
    <property type="entry name" value="Peptidase_C12_UCH_sf"/>
</dbReference>
<reference evidence="11 12" key="1">
    <citation type="submission" date="2013-03" db="EMBL/GenBank/DDBJ databases">
        <title>The Genome Sequence of Phialophora europaea CBS 101466.</title>
        <authorList>
            <consortium name="The Broad Institute Genomics Platform"/>
            <person name="Cuomo C."/>
            <person name="de Hoog S."/>
            <person name="Gorbushina A."/>
            <person name="Walker B."/>
            <person name="Young S.K."/>
            <person name="Zeng Q."/>
            <person name="Gargeya S."/>
            <person name="Fitzgerald M."/>
            <person name="Haas B."/>
            <person name="Abouelleil A."/>
            <person name="Allen A.W."/>
            <person name="Alvarado L."/>
            <person name="Arachchi H.M."/>
            <person name="Berlin A.M."/>
            <person name="Chapman S.B."/>
            <person name="Gainer-Dewar J."/>
            <person name="Goldberg J."/>
            <person name="Griggs A."/>
            <person name="Gujja S."/>
            <person name="Hansen M."/>
            <person name="Howarth C."/>
            <person name="Imamovic A."/>
            <person name="Ireland A."/>
            <person name="Larimer J."/>
            <person name="McCowan C."/>
            <person name="Murphy C."/>
            <person name="Pearson M."/>
            <person name="Poon T.W."/>
            <person name="Priest M."/>
            <person name="Roberts A."/>
            <person name="Saif S."/>
            <person name="Shea T."/>
            <person name="Sisk P."/>
            <person name="Sykes S."/>
            <person name="Wortman J."/>
            <person name="Nusbaum C."/>
            <person name="Birren B."/>
        </authorList>
    </citation>
    <scope>NUCLEOTIDE SEQUENCE [LARGE SCALE GENOMIC DNA]</scope>
    <source>
        <strain evidence="11 12">CBS 101466</strain>
    </source>
</reference>
<organism evidence="11 12">
    <name type="scientific">Cyphellophora europaea (strain CBS 101466)</name>
    <name type="common">Phialophora europaea</name>
    <dbReference type="NCBI Taxonomy" id="1220924"/>
    <lineage>
        <taxon>Eukaryota</taxon>
        <taxon>Fungi</taxon>
        <taxon>Dikarya</taxon>
        <taxon>Ascomycota</taxon>
        <taxon>Pezizomycotina</taxon>
        <taxon>Eurotiomycetes</taxon>
        <taxon>Chaetothyriomycetidae</taxon>
        <taxon>Chaetothyriales</taxon>
        <taxon>Cyphellophoraceae</taxon>
        <taxon>Cyphellophora</taxon>
    </lineage>
</organism>
<keyword evidence="12" id="KW-1185">Reference proteome</keyword>
<dbReference type="PANTHER" id="PTHR10589:SF17">
    <property type="entry name" value="UBIQUITIN CARBOXYL-TERMINAL HYDROLASE"/>
    <property type="match status" value="1"/>
</dbReference>
<dbReference type="GO" id="GO:0006511">
    <property type="term" value="P:ubiquitin-dependent protein catabolic process"/>
    <property type="evidence" value="ECO:0007669"/>
    <property type="project" value="UniProtKB-UniRule"/>
</dbReference>
<accession>W2RY29</accession>
<evidence type="ECO:0000313" key="12">
    <source>
        <dbReference type="Proteomes" id="UP000030752"/>
    </source>
</evidence>
<dbReference type="STRING" id="1220924.W2RY29"/>
<dbReference type="Proteomes" id="UP000030752">
    <property type="component" value="Unassembled WGS sequence"/>
</dbReference>
<protein>
    <recommendedName>
        <fullName evidence="8">Ubiquitin carboxyl-terminal hydrolase</fullName>
        <ecNumber evidence="8">3.4.19.12</ecNumber>
    </recommendedName>
</protein>
<dbReference type="PANTHER" id="PTHR10589">
    <property type="entry name" value="UBIQUITIN CARBOXYL-TERMINAL HYDROLASE"/>
    <property type="match status" value="1"/>
</dbReference>
<feature type="compositionally biased region" description="Polar residues" evidence="9">
    <location>
        <begin position="1"/>
        <end position="22"/>
    </location>
</feature>
<dbReference type="InParanoid" id="W2RY29"/>